<gene>
    <name evidence="1" type="ORF">L227DRAFT_576102</name>
</gene>
<organism evidence="1 2">
    <name type="scientific">Lentinus tigrinus ALCF2SS1-6</name>
    <dbReference type="NCBI Taxonomy" id="1328759"/>
    <lineage>
        <taxon>Eukaryota</taxon>
        <taxon>Fungi</taxon>
        <taxon>Dikarya</taxon>
        <taxon>Basidiomycota</taxon>
        <taxon>Agaricomycotina</taxon>
        <taxon>Agaricomycetes</taxon>
        <taxon>Polyporales</taxon>
        <taxon>Polyporaceae</taxon>
        <taxon>Lentinus</taxon>
    </lineage>
</organism>
<dbReference type="InterPro" id="IPR025533">
    <property type="entry name" value="DUF4419"/>
</dbReference>
<dbReference type="PANTHER" id="PTHR31252">
    <property type="entry name" value="DUF4419 DOMAIN-CONTAINING PROTEIN"/>
    <property type="match status" value="1"/>
</dbReference>
<reference evidence="1" key="1">
    <citation type="journal article" date="2018" name="Genome Biol. Evol.">
        <title>Genomics and development of Lentinus tigrinus, a white-rot wood-decaying mushroom with dimorphic fruiting bodies.</title>
        <authorList>
            <person name="Wu B."/>
            <person name="Xu Z."/>
            <person name="Knudson A."/>
            <person name="Carlson A."/>
            <person name="Chen N."/>
            <person name="Kovaka S."/>
            <person name="LaButti K."/>
            <person name="Lipzen A."/>
            <person name="Pennachio C."/>
            <person name="Riley R."/>
            <person name="Schakwitz W."/>
            <person name="Umezawa K."/>
            <person name="Ohm R.A."/>
            <person name="Grigoriev I.V."/>
            <person name="Nagy L.G."/>
            <person name="Gibbons J."/>
            <person name="Hibbett D."/>
        </authorList>
    </citation>
    <scope>NUCLEOTIDE SEQUENCE [LARGE SCALE GENOMIC DNA]</scope>
    <source>
        <strain evidence="1">ALCF2SS1-6</strain>
    </source>
</reference>
<dbReference type="AlphaFoldDB" id="A0A5C2S8T4"/>
<dbReference type="STRING" id="1328759.A0A5C2S8T4"/>
<protein>
    <submittedName>
        <fullName evidence="1">Uncharacterized protein</fullName>
    </submittedName>
</protein>
<evidence type="ECO:0000313" key="2">
    <source>
        <dbReference type="Proteomes" id="UP000313359"/>
    </source>
</evidence>
<accession>A0A5C2S8T4</accession>
<dbReference type="Proteomes" id="UP000313359">
    <property type="component" value="Unassembled WGS sequence"/>
</dbReference>
<keyword evidence="2" id="KW-1185">Reference proteome</keyword>
<proteinExistence type="predicted"/>
<dbReference type="EMBL" id="ML122269">
    <property type="protein sequence ID" value="RPD59688.1"/>
    <property type="molecule type" value="Genomic_DNA"/>
</dbReference>
<name>A0A5C2S8T4_9APHY</name>
<sequence>MPVTFDVALHKPREYCRYDDPPVGVQGLLKAAYERSLLPWIRYKLRQSSVKESDVAKLEPRSNGFVHAVLDAYACHHHLRIRPDDVWLAILTQLSFYVNAHAEELRQYFVAHEGQRSISVEVCSGELDYASMTRQFVRLIHEMVVDSTFVEWILPDFTTTTEHDRTIGSIALMSTLKSYATYSIDITCGIPTVTLDGEKSDWEEIHRRLSRLSELGDEPAVWADMLRPIIRRFVSAFDGEPDVEFWSRVAHWDECCGQDDWSGWITAFCVWSSQGKWLPPTPAAESISRNMSQDATEGSVRARVRDANTSDGVEYFTIDGQDIPPGYSEVDVTVDDRNCIMIAGHVAYALSAKVPGGQLNTLCPAAHWFLVETREEADAGQEEEVELRCIDADGYWV</sequence>
<dbReference type="OrthoDB" id="9978173at2759"/>
<evidence type="ECO:0000313" key="1">
    <source>
        <dbReference type="EMBL" id="RPD59688.1"/>
    </source>
</evidence>
<dbReference type="Pfam" id="PF14388">
    <property type="entry name" value="DUF4419"/>
    <property type="match status" value="1"/>
</dbReference>
<dbReference type="PANTHER" id="PTHR31252:SF11">
    <property type="entry name" value="DUF4419 DOMAIN-CONTAINING PROTEIN"/>
    <property type="match status" value="1"/>
</dbReference>